<dbReference type="PANTHER" id="PTHR33799">
    <property type="entry name" value="PTS PERMEASE-RELATED-RELATED"/>
    <property type="match status" value="1"/>
</dbReference>
<evidence type="ECO:0000256" key="3">
    <source>
        <dbReference type="ARBA" id="ARBA00022490"/>
    </source>
</evidence>
<dbReference type="PROSITE" id="PS51096">
    <property type="entry name" value="PTS_EIIA_TYPE_4"/>
    <property type="match status" value="1"/>
</dbReference>
<evidence type="ECO:0000259" key="8">
    <source>
        <dbReference type="PROSITE" id="PS51096"/>
    </source>
</evidence>
<evidence type="ECO:0000256" key="7">
    <source>
        <dbReference type="ARBA" id="ARBA00022777"/>
    </source>
</evidence>
<keyword evidence="3" id="KW-0963">Cytoplasm</keyword>
<reference evidence="10" key="1">
    <citation type="submission" date="2017-02" db="EMBL/GenBank/DDBJ databases">
        <authorList>
            <person name="Varghese N."/>
            <person name="Submissions S."/>
        </authorList>
    </citation>
    <scope>NUCLEOTIDE SEQUENCE [LARGE SCALE GENOMIC DNA]</scope>
    <source>
        <strain evidence="10">M1</strain>
    </source>
</reference>
<evidence type="ECO:0000256" key="2">
    <source>
        <dbReference type="ARBA" id="ARBA00022448"/>
    </source>
</evidence>
<dbReference type="AlphaFoldDB" id="A0A1T5I9D7"/>
<dbReference type="InterPro" id="IPR051471">
    <property type="entry name" value="Bacterial_PTS_sugar_comp"/>
</dbReference>
<dbReference type="Pfam" id="PF03610">
    <property type="entry name" value="EIIA-man"/>
    <property type="match status" value="1"/>
</dbReference>
<evidence type="ECO:0000256" key="5">
    <source>
        <dbReference type="ARBA" id="ARBA00022679"/>
    </source>
</evidence>
<sequence length="135" mass="14975">MIGIIIVSHSNMANGIKDAVEMIVGEQENLFSVGYYIEDSLEDLSNNITNIIDNGECDEWIIFTDMFGDTPSNVSAVVTTQKNADVITGVNLVMILEILNMRKNHNKNEIIDQIVNIGKSGITTITKDEIMKNIK</sequence>
<evidence type="ECO:0000256" key="1">
    <source>
        <dbReference type="ARBA" id="ARBA00004496"/>
    </source>
</evidence>
<dbReference type="OrthoDB" id="9799827at2"/>
<dbReference type="EMBL" id="FUZT01000001">
    <property type="protein sequence ID" value="SKC35698.1"/>
    <property type="molecule type" value="Genomic_DNA"/>
</dbReference>
<accession>A0A1T5I9D7</accession>
<keyword evidence="4" id="KW-0762">Sugar transport</keyword>
<evidence type="ECO:0000313" key="10">
    <source>
        <dbReference type="Proteomes" id="UP000190285"/>
    </source>
</evidence>
<dbReference type="GO" id="GO:0005737">
    <property type="term" value="C:cytoplasm"/>
    <property type="evidence" value="ECO:0007669"/>
    <property type="project" value="UniProtKB-SubCell"/>
</dbReference>
<feature type="domain" description="PTS EIIA type-4" evidence="8">
    <location>
        <begin position="1"/>
        <end position="122"/>
    </location>
</feature>
<dbReference type="InterPro" id="IPR033887">
    <property type="entry name" value="PTS_IIA_man"/>
</dbReference>
<dbReference type="Gene3D" id="3.40.50.510">
    <property type="entry name" value="Phosphotransferase system, mannose-type IIA component"/>
    <property type="match status" value="1"/>
</dbReference>
<name>A0A1T5I9D7_9FIRM</name>
<gene>
    <name evidence="9" type="ORF">SAMN02194393_00069</name>
</gene>
<dbReference type="CDD" id="cd00006">
    <property type="entry name" value="PTS_IIA_man"/>
    <property type="match status" value="1"/>
</dbReference>
<dbReference type="GO" id="GO:0016301">
    <property type="term" value="F:kinase activity"/>
    <property type="evidence" value="ECO:0007669"/>
    <property type="project" value="UniProtKB-KW"/>
</dbReference>
<dbReference type="STRING" id="36842.SAMN02194393_00069"/>
<dbReference type="GO" id="GO:0009401">
    <property type="term" value="P:phosphoenolpyruvate-dependent sugar phosphotransferase system"/>
    <property type="evidence" value="ECO:0007669"/>
    <property type="project" value="UniProtKB-KW"/>
</dbReference>
<dbReference type="InterPro" id="IPR036662">
    <property type="entry name" value="PTS_EIIA_man-typ_sf"/>
</dbReference>
<keyword evidence="6" id="KW-0598">Phosphotransferase system</keyword>
<evidence type="ECO:0000313" key="9">
    <source>
        <dbReference type="EMBL" id="SKC35698.1"/>
    </source>
</evidence>
<comment type="subcellular location">
    <subcellularLocation>
        <location evidence="1">Cytoplasm</location>
    </subcellularLocation>
</comment>
<keyword evidence="10" id="KW-1185">Reference proteome</keyword>
<dbReference type="RefSeq" id="WP_079488493.1">
    <property type="nucleotide sequence ID" value="NZ_FUZT01000001.1"/>
</dbReference>
<dbReference type="PANTHER" id="PTHR33799:SF1">
    <property type="entry name" value="PTS SYSTEM MANNOSE-SPECIFIC EIIAB COMPONENT-RELATED"/>
    <property type="match status" value="1"/>
</dbReference>
<dbReference type="GO" id="GO:0016020">
    <property type="term" value="C:membrane"/>
    <property type="evidence" value="ECO:0007669"/>
    <property type="project" value="InterPro"/>
</dbReference>
<keyword evidence="2" id="KW-0813">Transport</keyword>
<evidence type="ECO:0000256" key="4">
    <source>
        <dbReference type="ARBA" id="ARBA00022597"/>
    </source>
</evidence>
<dbReference type="Proteomes" id="UP000190285">
    <property type="component" value="Unassembled WGS sequence"/>
</dbReference>
<keyword evidence="7" id="KW-0418">Kinase</keyword>
<evidence type="ECO:0000256" key="6">
    <source>
        <dbReference type="ARBA" id="ARBA00022683"/>
    </source>
</evidence>
<dbReference type="SUPFAM" id="SSF53062">
    <property type="entry name" value="PTS system fructose IIA component-like"/>
    <property type="match status" value="1"/>
</dbReference>
<organism evidence="9 10">
    <name type="scientific">Maledivibacter halophilus</name>
    <dbReference type="NCBI Taxonomy" id="36842"/>
    <lineage>
        <taxon>Bacteria</taxon>
        <taxon>Bacillati</taxon>
        <taxon>Bacillota</taxon>
        <taxon>Clostridia</taxon>
        <taxon>Peptostreptococcales</taxon>
        <taxon>Caminicellaceae</taxon>
        <taxon>Maledivibacter</taxon>
    </lineage>
</organism>
<protein>
    <submittedName>
        <fullName evidence="9">PTS system, N-acetylgalactosamine-specific IIA component</fullName>
    </submittedName>
</protein>
<proteinExistence type="predicted"/>
<keyword evidence="5" id="KW-0808">Transferase</keyword>
<dbReference type="InterPro" id="IPR004701">
    <property type="entry name" value="PTS_EIIA_man-typ"/>
</dbReference>